<evidence type="ECO:0000313" key="8">
    <source>
        <dbReference type="Proteomes" id="UP001597375"/>
    </source>
</evidence>
<dbReference type="Gene3D" id="2.60.120.260">
    <property type="entry name" value="Galactose-binding domain-like"/>
    <property type="match status" value="1"/>
</dbReference>
<keyword evidence="5" id="KW-0411">Iron-sulfur</keyword>
<evidence type="ECO:0000256" key="4">
    <source>
        <dbReference type="ARBA" id="ARBA00023004"/>
    </source>
</evidence>
<keyword evidence="8" id="KW-1185">Reference proteome</keyword>
<evidence type="ECO:0000256" key="3">
    <source>
        <dbReference type="ARBA" id="ARBA00023002"/>
    </source>
</evidence>
<dbReference type="Pfam" id="PF12831">
    <property type="entry name" value="FAD_oxidored"/>
    <property type="match status" value="1"/>
</dbReference>
<accession>A0ABW5DC01</accession>
<dbReference type="PANTHER" id="PTHR43498">
    <property type="entry name" value="FERREDOXIN:COB-COM HETERODISULFIDE REDUCTASE SUBUNIT A"/>
    <property type="match status" value="1"/>
</dbReference>
<dbReference type="PANTHER" id="PTHR43498:SF1">
    <property type="entry name" value="COB--COM HETERODISULFIDE REDUCTASE IRON-SULFUR SUBUNIT A"/>
    <property type="match status" value="1"/>
</dbReference>
<evidence type="ECO:0000256" key="1">
    <source>
        <dbReference type="ARBA" id="ARBA00022485"/>
    </source>
</evidence>
<dbReference type="Gene3D" id="3.50.50.60">
    <property type="entry name" value="FAD/NAD(P)-binding domain"/>
    <property type="match status" value="1"/>
</dbReference>
<keyword evidence="1" id="KW-0004">4Fe-4S</keyword>
<dbReference type="SUPFAM" id="SSF51905">
    <property type="entry name" value="FAD/NAD(P)-binding domain"/>
    <property type="match status" value="1"/>
</dbReference>
<keyword evidence="6" id="KW-0732">Signal</keyword>
<proteinExistence type="predicted"/>
<comment type="caution">
    <text evidence="7">The sequence shown here is derived from an EMBL/GenBank/DDBJ whole genome shotgun (WGS) entry which is preliminary data.</text>
</comment>
<dbReference type="RefSeq" id="WP_386820910.1">
    <property type="nucleotide sequence ID" value="NZ_JBHUIT010000031.1"/>
</dbReference>
<reference evidence="8" key="1">
    <citation type="journal article" date="2019" name="Int. J. Syst. Evol. Microbiol.">
        <title>The Global Catalogue of Microorganisms (GCM) 10K type strain sequencing project: providing services to taxonomists for standard genome sequencing and annotation.</title>
        <authorList>
            <consortium name="The Broad Institute Genomics Platform"/>
            <consortium name="The Broad Institute Genome Sequencing Center for Infectious Disease"/>
            <person name="Wu L."/>
            <person name="Ma J."/>
        </authorList>
    </citation>
    <scope>NUCLEOTIDE SEQUENCE [LARGE SCALE GENOMIC DNA]</scope>
    <source>
        <strain evidence="8">CGMCC 4.7106</strain>
    </source>
</reference>
<feature type="signal peptide" evidence="6">
    <location>
        <begin position="1"/>
        <end position="19"/>
    </location>
</feature>
<dbReference type="InterPro" id="IPR039650">
    <property type="entry name" value="HdrA-like"/>
</dbReference>
<name>A0ABW5DC01_9BACT</name>
<dbReference type="InterPro" id="IPR036188">
    <property type="entry name" value="FAD/NAD-bd_sf"/>
</dbReference>
<dbReference type="EMBL" id="JBHUIT010000031">
    <property type="protein sequence ID" value="MFD2257596.1"/>
    <property type="molecule type" value="Genomic_DNA"/>
</dbReference>
<feature type="chain" id="PRO_5045929911" evidence="6">
    <location>
        <begin position="20"/>
        <end position="610"/>
    </location>
</feature>
<evidence type="ECO:0000256" key="6">
    <source>
        <dbReference type="SAM" id="SignalP"/>
    </source>
</evidence>
<keyword evidence="2" id="KW-0479">Metal-binding</keyword>
<gene>
    <name evidence="7" type="ORF">ACFSSA_13010</name>
</gene>
<keyword evidence="3" id="KW-0560">Oxidoreductase</keyword>
<dbReference type="Proteomes" id="UP001597375">
    <property type="component" value="Unassembled WGS sequence"/>
</dbReference>
<protein>
    <submittedName>
        <fullName evidence="7">FAD-dependent oxidoreductase</fullName>
    </submittedName>
</protein>
<evidence type="ECO:0000313" key="7">
    <source>
        <dbReference type="EMBL" id="MFD2257596.1"/>
    </source>
</evidence>
<evidence type="ECO:0000256" key="2">
    <source>
        <dbReference type="ARBA" id="ARBA00022723"/>
    </source>
</evidence>
<organism evidence="7 8">
    <name type="scientific">Luteolibacter algae</name>
    <dbReference type="NCBI Taxonomy" id="454151"/>
    <lineage>
        <taxon>Bacteria</taxon>
        <taxon>Pseudomonadati</taxon>
        <taxon>Verrucomicrobiota</taxon>
        <taxon>Verrucomicrobiia</taxon>
        <taxon>Verrucomicrobiales</taxon>
        <taxon>Verrucomicrobiaceae</taxon>
        <taxon>Luteolibacter</taxon>
    </lineage>
</organism>
<sequence>MKLSAVPLLGLLSASHIHAASFLVEAEQFSDYGGWNADTEFIESMGSPYLIAHGLGEPVAPASTTVQVPEDGEYKVWVRTVDWTRRLGRPGSAGTFTLSINGEKLGEALGNEKPEWHWQLVGSSQLKKGEAKLSLNDLTGYDGRVDTILFSSDKDFTPPENAGIHERLKWDIAGSSQPIEETEKFDLVVVGGGYGGLGASISAARMGLKVALIQNRDVLGGNGSSEVRVWAMGNLPPSEYKLADIIEEIQDEASKSPAPAEEFVDDKKEQVVRAEKNITLFLGNHAYGVNMNEDKIASVDVLEVKTGKLRKVPGTLFVDCTGHGFIGQWAGADIVMEEGGRMGMSNMWMWENTDSPQAFKEQDWMLKFGEDDFPYPREFHAQWFWESGFDSHPIDELETTRDYNLLANFSAWNAIKNYSAFAGRDPNSHANAKLSWMAYIGGTRETQQILGDVVLNFEDIEKAKIYDDALVLTTWSIDLHEPEEKYIHALPEHPFISKAIHRRLIDRNVGYPVPYRCLYSRNVPNLFTAGRNISVTRDALGTIRVMKTIGMMGVGVGRVAALCVLEDCLPRDVYEKHLDDAKLLWRQPGDKRFEKLDELRGFIKKSSDKN</sequence>
<keyword evidence="4" id="KW-0408">Iron</keyword>
<evidence type="ECO:0000256" key="5">
    <source>
        <dbReference type="ARBA" id="ARBA00023014"/>
    </source>
</evidence>